<dbReference type="EMBL" id="SMMG02000009">
    <property type="protein sequence ID" value="KAA3461310.1"/>
    <property type="molecule type" value="Genomic_DNA"/>
</dbReference>
<organism evidence="1 2">
    <name type="scientific">Gossypium australe</name>
    <dbReference type="NCBI Taxonomy" id="47621"/>
    <lineage>
        <taxon>Eukaryota</taxon>
        <taxon>Viridiplantae</taxon>
        <taxon>Streptophyta</taxon>
        <taxon>Embryophyta</taxon>
        <taxon>Tracheophyta</taxon>
        <taxon>Spermatophyta</taxon>
        <taxon>Magnoliopsida</taxon>
        <taxon>eudicotyledons</taxon>
        <taxon>Gunneridae</taxon>
        <taxon>Pentapetalae</taxon>
        <taxon>rosids</taxon>
        <taxon>malvids</taxon>
        <taxon>Malvales</taxon>
        <taxon>Malvaceae</taxon>
        <taxon>Malvoideae</taxon>
        <taxon>Gossypium</taxon>
    </lineage>
</organism>
<comment type="caution">
    <text evidence="1">The sequence shown here is derived from an EMBL/GenBank/DDBJ whole genome shotgun (WGS) entry which is preliminary data.</text>
</comment>
<dbReference type="OrthoDB" id="1936608at2759"/>
<reference evidence="2" key="1">
    <citation type="journal article" date="2019" name="Plant Biotechnol. J.">
        <title>Genome sequencing of the Australian wild diploid species Gossypium australe highlights disease resistance and delayed gland morphogenesis.</title>
        <authorList>
            <person name="Cai Y."/>
            <person name="Cai X."/>
            <person name="Wang Q."/>
            <person name="Wang P."/>
            <person name="Zhang Y."/>
            <person name="Cai C."/>
            <person name="Xu Y."/>
            <person name="Wang K."/>
            <person name="Zhou Z."/>
            <person name="Wang C."/>
            <person name="Geng S."/>
            <person name="Li B."/>
            <person name="Dong Q."/>
            <person name="Hou Y."/>
            <person name="Wang H."/>
            <person name="Ai P."/>
            <person name="Liu Z."/>
            <person name="Yi F."/>
            <person name="Sun M."/>
            <person name="An G."/>
            <person name="Cheng J."/>
            <person name="Zhang Y."/>
            <person name="Shi Q."/>
            <person name="Xie Y."/>
            <person name="Shi X."/>
            <person name="Chang Y."/>
            <person name="Huang F."/>
            <person name="Chen Y."/>
            <person name="Hong S."/>
            <person name="Mi L."/>
            <person name="Sun Q."/>
            <person name="Zhang L."/>
            <person name="Zhou B."/>
            <person name="Peng R."/>
            <person name="Zhang X."/>
            <person name="Liu F."/>
        </authorList>
    </citation>
    <scope>NUCLEOTIDE SEQUENCE [LARGE SCALE GENOMIC DNA]</scope>
    <source>
        <strain evidence="2">cv. PA1801</strain>
    </source>
</reference>
<proteinExistence type="predicted"/>
<dbReference type="Proteomes" id="UP000325315">
    <property type="component" value="Unassembled WGS sequence"/>
</dbReference>
<evidence type="ECO:0000313" key="1">
    <source>
        <dbReference type="EMBL" id="KAA3461310.1"/>
    </source>
</evidence>
<name>A0A5B6UTC1_9ROSI</name>
<gene>
    <name evidence="1" type="ORF">EPI10_027886</name>
</gene>
<protein>
    <submittedName>
        <fullName evidence="1">Reverse transcriptase</fullName>
    </submittedName>
</protein>
<accession>A0A5B6UTC1</accession>
<keyword evidence="1" id="KW-0808">Transferase</keyword>
<keyword evidence="1" id="KW-0548">Nucleotidyltransferase</keyword>
<dbReference type="AlphaFoldDB" id="A0A5B6UTC1"/>
<evidence type="ECO:0000313" key="2">
    <source>
        <dbReference type="Proteomes" id="UP000325315"/>
    </source>
</evidence>
<sequence length="245" mass="28318">MGHDQVCQLEDIGYEGPLFTWERGNFVENNIKERLDKRVTVHYSYPRPKKKNEILITYFNLNYGDPLSPYLFLISNEELSSLKRLAIRDGLIKGAKTCRRDPEISHLFFADDCVLFGESTEGGAMILKQNLEEYESCSGQCINFDKLLIFFSLNMKIQNRDQILKLWGHLGLPNTVGRNKREAFQLLKDQMISLGVLSHSPNEERKFSLKVYCRQFQPTRCLCILSTGFGGKSRGEMRYPLERMG</sequence>
<dbReference type="GO" id="GO:0003964">
    <property type="term" value="F:RNA-directed DNA polymerase activity"/>
    <property type="evidence" value="ECO:0007669"/>
    <property type="project" value="UniProtKB-KW"/>
</dbReference>
<keyword evidence="1" id="KW-0695">RNA-directed DNA polymerase</keyword>
<keyword evidence="2" id="KW-1185">Reference proteome</keyword>